<name>A0A0A0KMQ1_CUCSA</name>
<protein>
    <recommendedName>
        <fullName evidence="2">EF-hand domain-containing protein</fullName>
    </recommendedName>
</protein>
<evidence type="ECO:0000259" key="2">
    <source>
        <dbReference type="PROSITE" id="PS50222"/>
    </source>
</evidence>
<dbReference type="PROSITE" id="PS00018">
    <property type="entry name" value="EF_HAND_1"/>
    <property type="match status" value="2"/>
</dbReference>
<dbReference type="EMBL" id="CM002926">
    <property type="protein sequence ID" value="KGN49687.1"/>
    <property type="molecule type" value="Genomic_DNA"/>
</dbReference>
<dbReference type="Gramene" id="KGN49687">
    <property type="protein sequence ID" value="KGN49687"/>
    <property type="gene ID" value="Csa_5G067410"/>
</dbReference>
<dbReference type="PROSITE" id="PS50222">
    <property type="entry name" value="EF_HAND_2"/>
    <property type="match status" value="1"/>
</dbReference>
<dbReference type="Gene3D" id="1.10.238.10">
    <property type="entry name" value="EF-hand"/>
    <property type="match status" value="1"/>
</dbReference>
<reference evidence="3 4" key="1">
    <citation type="journal article" date="2009" name="Nat. Genet.">
        <title>The genome of the cucumber, Cucumis sativus L.</title>
        <authorList>
            <person name="Huang S."/>
            <person name="Li R."/>
            <person name="Zhang Z."/>
            <person name="Li L."/>
            <person name="Gu X."/>
            <person name="Fan W."/>
            <person name="Lucas W.J."/>
            <person name="Wang X."/>
            <person name="Xie B."/>
            <person name="Ni P."/>
            <person name="Ren Y."/>
            <person name="Zhu H."/>
            <person name="Li J."/>
            <person name="Lin K."/>
            <person name="Jin W."/>
            <person name="Fei Z."/>
            <person name="Li G."/>
            <person name="Staub J."/>
            <person name="Kilian A."/>
            <person name="van der Vossen E.A."/>
            <person name="Wu Y."/>
            <person name="Guo J."/>
            <person name="He J."/>
            <person name="Jia Z."/>
            <person name="Ren Y."/>
            <person name="Tian G."/>
            <person name="Lu Y."/>
            <person name="Ruan J."/>
            <person name="Qian W."/>
            <person name="Wang M."/>
            <person name="Huang Q."/>
            <person name="Li B."/>
            <person name="Xuan Z."/>
            <person name="Cao J."/>
            <person name="Asan"/>
            <person name="Wu Z."/>
            <person name="Zhang J."/>
            <person name="Cai Q."/>
            <person name="Bai Y."/>
            <person name="Zhao B."/>
            <person name="Han Y."/>
            <person name="Li Y."/>
            <person name="Li X."/>
            <person name="Wang S."/>
            <person name="Shi Q."/>
            <person name="Liu S."/>
            <person name="Cho W.K."/>
            <person name="Kim J.Y."/>
            <person name="Xu Y."/>
            <person name="Heller-Uszynska K."/>
            <person name="Miao H."/>
            <person name="Cheng Z."/>
            <person name="Zhang S."/>
            <person name="Wu J."/>
            <person name="Yang Y."/>
            <person name="Kang H."/>
            <person name="Li M."/>
            <person name="Liang H."/>
            <person name="Ren X."/>
            <person name="Shi Z."/>
            <person name="Wen M."/>
            <person name="Jian M."/>
            <person name="Yang H."/>
            <person name="Zhang G."/>
            <person name="Yang Z."/>
            <person name="Chen R."/>
            <person name="Liu S."/>
            <person name="Li J."/>
            <person name="Ma L."/>
            <person name="Liu H."/>
            <person name="Zhou Y."/>
            <person name="Zhao J."/>
            <person name="Fang X."/>
            <person name="Li G."/>
            <person name="Fang L."/>
            <person name="Li Y."/>
            <person name="Liu D."/>
            <person name="Zheng H."/>
            <person name="Zhang Y."/>
            <person name="Qin N."/>
            <person name="Li Z."/>
            <person name="Yang G."/>
            <person name="Yang S."/>
            <person name="Bolund L."/>
            <person name="Kristiansen K."/>
            <person name="Zheng H."/>
            <person name="Li S."/>
            <person name="Zhang X."/>
            <person name="Yang H."/>
            <person name="Wang J."/>
            <person name="Sun R."/>
            <person name="Zhang B."/>
            <person name="Jiang S."/>
            <person name="Wang J."/>
            <person name="Du Y."/>
            <person name="Li S."/>
        </authorList>
    </citation>
    <scope>NUCLEOTIDE SEQUENCE [LARGE SCALE GENOMIC DNA]</scope>
    <source>
        <strain evidence="4">cv. 9930</strain>
    </source>
</reference>
<sequence length="171" mass="19404">MYISKLQASMAMYEASMLIKQYEKNGDAVKVKAFDDVRSSTQIGNRESVLKILKPSDGVAHKLRSEAHIQPTQRTGGKGKKSITRVLDRKSSNMSLSRERIKEIFQYHDNNNDGFLNRMELTKAFAFLGSMFPFYKACYGMVYADANEDGLISEAELDKLIDYASKIIKKK</sequence>
<dbReference type="InterPro" id="IPR011992">
    <property type="entry name" value="EF-hand-dom_pair"/>
</dbReference>
<dbReference type="Pfam" id="PF13202">
    <property type="entry name" value="EF-hand_5"/>
    <property type="match status" value="1"/>
</dbReference>
<reference evidence="3 4" key="4">
    <citation type="journal article" date="2011" name="BMC Genomics">
        <title>RNA-Seq improves annotation of protein-coding genes in the cucumber genome.</title>
        <authorList>
            <person name="Li Z."/>
            <person name="Zhang Z."/>
            <person name="Yan P."/>
            <person name="Huang S."/>
            <person name="Fei Z."/>
            <person name="Lin K."/>
        </authorList>
    </citation>
    <scope>NUCLEOTIDE SEQUENCE [LARGE SCALE GENOMIC DNA]</scope>
    <source>
        <strain evidence="4">cv. 9930</strain>
    </source>
</reference>
<keyword evidence="1" id="KW-0106">Calcium</keyword>
<gene>
    <name evidence="3" type="ORF">Csa_5G067410</name>
</gene>
<keyword evidence="4" id="KW-1185">Reference proteome</keyword>
<evidence type="ECO:0000313" key="3">
    <source>
        <dbReference type="EMBL" id="KGN49687.1"/>
    </source>
</evidence>
<evidence type="ECO:0000256" key="1">
    <source>
        <dbReference type="ARBA" id="ARBA00022837"/>
    </source>
</evidence>
<dbReference type="AlphaFoldDB" id="A0A0A0KMQ1"/>
<reference evidence="3 4" key="2">
    <citation type="journal article" date="2009" name="PLoS ONE">
        <title>An integrated genetic and cytogenetic map of the cucumber genome.</title>
        <authorList>
            <person name="Ren Y."/>
            <person name="Zhang Z."/>
            <person name="Liu J."/>
            <person name="Staub J.E."/>
            <person name="Han Y."/>
            <person name="Cheng Z."/>
            <person name="Li X."/>
            <person name="Lu J."/>
            <person name="Miao H."/>
            <person name="Kang H."/>
            <person name="Xie B."/>
            <person name="Gu X."/>
            <person name="Wang X."/>
            <person name="Du Y."/>
            <person name="Jin W."/>
            <person name="Huang S."/>
        </authorList>
    </citation>
    <scope>NUCLEOTIDE SEQUENCE [LARGE SCALE GENOMIC DNA]</scope>
    <source>
        <strain evidence="4">cv. 9930</strain>
    </source>
</reference>
<feature type="domain" description="EF-hand" evidence="2">
    <location>
        <begin position="96"/>
        <end position="131"/>
    </location>
</feature>
<reference evidence="3 4" key="3">
    <citation type="journal article" date="2010" name="BMC Genomics">
        <title>Transcriptome sequencing and comparative analysis of cucumber flowers with different sex types.</title>
        <authorList>
            <person name="Guo S."/>
            <person name="Zheng Y."/>
            <person name="Joung J.G."/>
            <person name="Liu S."/>
            <person name="Zhang Z."/>
            <person name="Crasta O.R."/>
            <person name="Sobral B.W."/>
            <person name="Xu Y."/>
            <person name="Huang S."/>
            <person name="Fei Z."/>
        </authorList>
    </citation>
    <scope>NUCLEOTIDE SEQUENCE [LARGE SCALE GENOMIC DNA]</scope>
    <source>
        <strain evidence="4">cv. 9930</strain>
    </source>
</reference>
<dbReference type="Pfam" id="PF13405">
    <property type="entry name" value="EF-hand_6"/>
    <property type="match status" value="1"/>
</dbReference>
<accession>A0A0A0KMQ1</accession>
<proteinExistence type="predicted"/>
<evidence type="ECO:0000313" key="4">
    <source>
        <dbReference type="Proteomes" id="UP000029981"/>
    </source>
</evidence>
<dbReference type="SUPFAM" id="SSF47473">
    <property type="entry name" value="EF-hand"/>
    <property type="match status" value="1"/>
</dbReference>
<dbReference type="InterPro" id="IPR018247">
    <property type="entry name" value="EF_Hand_1_Ca_BS"/>
</dbReference>
<dbReference type="InterPro" id="IPR002048">
    <property type="entry name" value="EF_hand_dom"/>
</dbReference>
<organism evidence="3 4">
    <name type="scientific">Cucumis sativus</name>
    <name type="common">Cucumber</name>
    <dbReference type="NCBI Taxonomy" id="3659"/>
    <lineage>
        <taxon>Eukaryota</taxon>
        <taxon>Viridiplantae</taxon>
        <taxon>Streptophyta</taxon>
        <taxon>Embryophyta</taxon>
        <taxon>Tracheophyta</taxon>
        <taxon>Spermatophyta</taxon>
        <taxon>Magnoliopsida</taxon>
        <taxon>eudicotyledons</taxon>
        <taxon>Gunneridae</taxon>
        <taxon>Pentapetalae</taxon>
        <taxon>rosids</taxon>
        <taxon>fabids</taxon>
        <taxon>Cucurbitales</taxon>
        <taxon>Cucurbitaceae</taxon>
        <taxon>Benincaseae</taxon>
        <taxon>Cucumis</taxon>
    </lineage>
</organism>
<dbReference type="GO" id="GO:0005509">
    <property type="term" value="F:calcium ion binding"/>
    <property type="evidence" value="ECO:0007669"/>
    <property type="project" value="InterPro"/>
</dbReference>
<dbReference type="Proteomes" id="UP000029981">
    <property type="component" value="Chromosome 5"/>
</dbReference>